<accession>A0A7C7D8Z4</accession>
<dbReference type="InterPro" id="IPR017880">
    <property type="entry name" value="KilA_N"/>
</dbReference>
<comment type="caution">
    <text evidence="2">The sequence shown here is derived from an EMBL/GenBank/DDBJ whole genome shotgun (WGS) entry which is preliminary data.</text>
</comment>
<dbReference type="EMBL" id="DUTF01000150">
    <property type="protein sequence ID" value="HHY26418.1"/>
    <property type="molecule type" value="Genomic_DNA"/>
</dbReference>
<reference evidence="2 3" key="1">
    <citation type="journal article" date="2020" name="Biotechnol. Biofuels">
        <title>New insights from the biogas microbiome by comprehensive genome-resolved metagenomics of nearly 1600 species originating from multiple anaerobic digesters.</title>
        <authorList>
            <person name="Campanaro S."/>
            <person name="Treu L."/>
            <person name="Rodriguez-R L.M."/>
            <person name="Kovalovszki A."/>
            <person name="Ziels R.M."/>
            <person name="Maus I."/>
            <person name="Zhu X."/>
            <person name="Kougias P.G."/>
            <person name="Basile A."/>
            <person name="Luo G."/>
            <person name="Schluter A."/>
            <person name="Konstantinidis K.T."/>
            <person name="Angelidaki I."/>
        </authorList>
    </citation>
    <scope>NUCLEOTIDE SEQUENCE [LARGE SCALE GENOMIC DNA]</scope>
    <source>
        <strain evidence="2">AS05jafATM_4</strain>
    </source>
</reference>
<dbReference type="SMART" id="SM01252">
    <property type="entry name" value="KilA-N"/>
    <property type="match status" value="1"/>
</dbReference>
<proteinExistence type="predicted"/>
<gene>
    <name evidence="2" type="ORF">GX523_06665</name>
</gene>
<dbReference type="PROSITE" id="PS51301">
    <property type="entry name" value="KILA_N"/>
    <property type="match status" value="1"/>
</dbReference>
<protein>
    <recommendedName>
        <fullName evidence="1">KilA-N domain-containing protein</fullName>
    </recommendedName>
</protein>
<dbReference type="InterPro" id="IPR018004">
    <property type="entry name" value="KilA/APSES_HTH"/>
</dbReference>
<dbReference type="Pfam" id="PF04383">
    <property type="entry name" value="KilA-N"/>
    <property type="match status" value="1"/>
</dbReference>
<evidence type="ECO:0000313" key="2">
    <source>
        <dbReference type="EMBL" id="HHY26418.1"/>
    </source>
</evidence>
<dbReference type="AlphaFoldDB" id="A0A7C7D8Z4"/>
<sequence length="248" mass="27595">MSNIISRDYNGISIAFHGKEMINLTHLWKASGSPANQDPRQWLRSAQAIRLIEALNLNVGNSHIIKTTRGKAGGTWGCYDVAITYAAYLSAELQIWINQVVRERLEEEHNPELGLSRSRERAIASWKRQGKSDEWIATRLKGMTTRSYLTGTLKEHGVTNRGYADCTNAIYEPILGGTAKEIRKEKGLPVKANIRDHVGHVENIGIMLAEALAKEKIQGKYYRGNEQCSSACLAASSTVSKAIKESRK</sequence>
<dbReference type="Proteomes" id="UP000553059">
    <property type="component" value="Unassembled WGS sequence"/>
</dbReference>
<name>A0A7C7D8Z4_9FIRM</name>
<organism evidence="2 3">
    <name type="scientific">Desulfitobacterium dehalogenans</name>
    <dbReference type="NCBI Taxonomy" id="36854"/>
    <lineage>
        <taxon>Bacteria</taxon>
        <taxon>Bacillati</taxon>
        <taxon>Bacillota</taxon>
        <taxon>Clostridia</taxon>
        <taxon>Eubacteriales</taxon>
        <taxon>Desulfitobacteriaceae</taxon>
        <taxon>Desulfitobacterium</taxon>
    </lineage>
</organism>
<evidence type="ECO:0000313" key="3">
    <source>
        <dbReference type="Proteomes" id="UP000553059"/>
    </source>
</evidence>
<feature type="domain" description="KilA-N" evidence="1">
    <location>
        <begin position="3"/>
        <end position="104"/>
    </location>
</feature>
<evidence type="ECO:0000259" key="1">
    <source>
        <dbReference type="PROSITE" id="PS51301"/>
    </source>
</evidence>